<gene>
    <name evidence="2" type="ORF">RUA4292_04030</name>
</gene>
<dbReference type="EMBL" id="CYPU01000071">
    <property type="protein sequence ID" value="CUH49830.1"/>
    <property type="molecule type" value="Genomic_DNA"/>
</dbReference>
<dbReference type="Gene3D" id="3.40.50.150">
    <property type="entry name" value="Vaccinia Virus protein VP39"/>
    <property type="match status" value="1"/>
</dbReference>
<evidence type="ECO:0000313" key="3">
    <source>
        <dbReference type="Proteomes" id="UP000050783"/>
    </source>
</evidence>
<dbReference type="GeneID" id="55495165"/>
<dbReference type="InterPro" id="IPR029063">
    <property type="entry name" value="SAM-dependent_MTases_sf"/>
</dbReference>
<dbReference type="Pfam" id="PF13649">
    <property type="entry name" value="Methyltransf_25"/>
    <property type="match status" value="1"/>
</dbReference>
<sequence>MVENRQPERFTLYKEHPKTCAPDDFWGQVKRTVNGAPVSDDQITMIAEAVSSGLDLRQNDLLLDLCCGNGALSRLFFEKCRGGLGVDFSEKLVEIAKVNFERLPDQVYLLDDVVEYVRTGMNPDRFTKLLCYGSFAYLEAHRAEELLQLCFERYCNASVFYIGNLPDKDQMETFFTDRTYSEGVETEADSAIGIWRTPDEFRTLAERAGWSVSFSTMPEDFYAARYRYDVVLTRGSR</sequence>
<dbReference type="AlphaFoldDB" id="A0A0P1EHH3"/>
<evidence type="ECO:0000259" key="1">
    <source>
        <dbReference type="Pfam" id="PF13649"/>
    </source>
</evidence>
<dbReference type="CDD" id="cd02440">
    <property type="entry name" value="AdoMet_MTases"/>
    <property type="match status" value="1"/>
</dbReference>
<dbReference type="SUPFAM" id="SSF53335">
    <property type="entry name" value="S-adenosyl-L-methionine-dependent methyltransferases"/>
    <property type="match status" value="1"/>
</dbReference>
<dbReference type="Proteomes" id="UP000050783">
    <property type="component" value="Unassembled WGS sequence"/>
</dbReference>
<feature type="domain" description="Methyltransferase" evidence="1">
    <location>
        <begin position="63"/>
        <end position="151"/>
    </location>
</feature>
<dbReference type="OrthoDB" id="21342at2"/>
<dbReference type="RefSeq" id="WP_058279187.1">
    <property type="nucleotide sequence ID" value="NZ_CYPU01000071.1"/>
</dbReference>
<protein>
    <recommendedName>
        <fullName evidence="1">Methyltransferase domain-containing protein</fullName>
    </recommendedName>
</protein>
<proteinExistence type="predicted"/>
<evidence type="ECO:0000313" key="2">
    <source>
        <dbReference type="EMBL" id="CUH49830.1"/>
    </source>
</evidence>
<organism evidence="2 3">
    <name type="scientific">Ruegeria atlantica</name>
    <dbReference type="NCBI Taxonomy" id="81569"/>
    <lineage>
        <taxon>Bacteria</taxon>
        <taxon>Pseudomonadati</taxon>
        <taxon>Pseudomonadota</taxon>
        <taxon>Alphaproteobacteria</taxon>
        <taxon>Rhodobacterales</taxon>
        <taxon>Roseobacteraceae</taxon>
        <taxon>Ruegeria</taxon>
    </lineage>
</organism>
<name>A0A0P1EHH3_9RHOB</name>
<accession>A0A0P1EHH3</accession>
<dbReference type="InterPro" id="IPR041698">
    <property type="entry name" value="Methyltransf_25"/>
</dbReference>
<reference evidence="2 3" key="1">
    <citation type="submission" date="2015-09" db="EMBL/GenBank/DDBJ databases">
        <authorList>
            <consortium name="Swine Surveillance"/>
        </authorList>
    </citation>
    <scope>NUCLEOTIDE SEQUENCE [LARGE SCALE GENOMIC DNA]</scope>
    <source>
        <strain evidence="2 3">CECT 4292</strain>
    </source>
</reference>